<dbReference type="Proteomes" id="UP000324758">
    <property type="component" value="Unassembled WGS sequence"/>
</dbReference>
<gene>
    <name evidence="2" type="ORF">FXB40_41115</name>
</gene>
<accession>A0A5D3K4Q7</accession>
<dbReference type="RefSeq" id="WP_148777976.1">
    <property type="nucleotide sequence ID" value="NZ_VSSS01000077.1"/>
</dbReference>
<name>A0A5D3K4Q7_9BRAD</name>
<feature type="chain" id="PRO_5023058671" evidence="1">
    <location>
        <begin position="20"/>
        <end position="197"/>
    </location>
</feature>
<dbReference type="PANTHER" id="PTHR34309">
    <property type="entry name" value="SLR1406 PROTEIN"/>
    <property type="match status" value="1"/>
</dbReference>
<protein>
    <submittedName>
        <fullName evidence="2">Heme-binding protein</fullName>
    </submittedName>
</protein>
<dbReference type="InterPro" id="IPR005624">
    <property type="entry name" value="PduO/GlcC-like"/>
</dbReference>
<keyword evidence="3" id="KW-1185">Reference proteome</keyword>
<dbReference type="InterPro" id="IPR052517">
    <property type="entry name" value="GlcG_carb_metab_protein"/>
</dbReference>
<reference evidence="2 3" key="1">
    <citation type="submission" date="2019-08" db="EMBL/GenBank/DDBJ databases">
        <title>Bradyrhizobium hipponensis sp. nov., a rhizobium isolated from a Lupinus angustifolius root nodule in Tunisia.</title>
        <authorList>
            <person name="Off K."/>
            <person name="Rejili M."/>
            <person name="Mars M."/>
            <person name="Brachmann A."/>
            <person name="Marin M."/>
        </authorList>
    </citation>
    <scope>NUCLEOTIDE SEQUENCE [LARGE SCALE GENOMIC DNA]</scope>
    <source>
        <strain evidence="2 3">CTAW71</strain>
    </source>
</reference>
<evidence type="ECO:0000313" key="2">
    <source>
        <dbReference type="EMBL" id="TYL86980.1"/>
    </source>
</evidence>
<keyword evidence="1" id="KW-0732">Signal</keyword>
<dbReference type="OrthoDB" id="5786851at2"/>
<dbReference type="EMBL" id="VSSS01000077">
    <property type="protein sequence ID" value="TYL86980.1"/>
    <property type="molecule type" value="Genomic_DNA"/>
</dbReference>
<proteinExistence type="predicted"/>
<dbReference type="PANTHER" id="PTHR34309:SF10">
    <property type="entry name" value="SLR1406 PROTEIN"/>
    <property type="match status" value="1"/>
</dbReference>
<evidence type="ECO:0000256" key="1">
    <source>
        <dbReference type="SAM" id="SignalP"/>
    </source>
</evidence>
<sequence>MTHVLTTHVLKLLSSPRGAASLSARLATALVLMLVAATSPARSDDIITTHRLSAALAAEAATEAVASCAKQGFRVSAAIVDVDGLTQAMLRGDGAHAASFDLASDKAYTVVTIGATHNDDSISAMVKRMGANPTAFWGLANAGGLGKLPRVSLIVGGLRIKIGNEVVGGIGVSGGPGIDDDEACAKAGIDKISAHLK</sequence>
<dbReference type="Pfam" id="PF03928">
    <property type="entry name" value="HbpS-like"/>
    <property type="match status" value="1"/>
</dbReference>
<comment type="caution">
    <text evidence="2">The sequence shown here is derived from an EMBL/GenBank/DDBJ whole genome shotgun (WGS) entry which is preliminary data.</text>
</comment>
<dbReference type="SUPFAM" id="SSF143744">
    <property type="entry name" value="GlcG-like"/>
    <property type="match status" value="1"/>
</dbReference>
<feature type="signal peptide" evidence="1">
    <location>
        <begin position="1"/>
        <end position="19"/>
    </location>
</feature>
<dbReference type="InterPro" id="IPR038084">
    <property type="entry name" value="PduO/GlcC-like_sf"/>
</dbReference>
<organism evidence="2 3">
    <name type="scientific">Bradyrhizobium rifense</name>
    <dbReference type="NCBI Taxonomy" id="515499"/>
    <lineage>
        <taxon>Bacteria</taxon>
        <taxon>Pseudomonadati</taxon>
        <taxon>Pseudomonadota</taxon>
        <taxon>Alphaproteobacteria</taxon>
        <taxon>Hyphomicrobiales</taxon>
        <taxon>Nitrobacteraceae</taxon>
        <taxon>Bradyrhizobium</taxon>
    </lineage>
</organism>
<evidence type="ECO:0000313" key="3">
    <source>
        <dbReference type="Proteomes" id="UP000324758"/>
    </source>
</evidence>
<dbReference type="Gene3D" id="3.30.450.150">
    <property type="entry name" value="Haem-degrading domain"/>
    <property type="match status" value="1"/>
</dbReference>
<dbReference type="AlphaFoldDB" id="A0A5D3K4Q7"/>